<feature type="compositionally biased region" description="Polar residues" evidence="4">
    <location>
        <begin position="788"/>
        <end position="802"/>
    </location>
</feature>
<dbReference type="SUPFAM" id="SSF46934">
    <property type="entry name" value="UBA-like"/>
    <property type="match status" value="1"/>
</dbReference>
<feature type="region of interest" description="Disordered" evidence="4">
    <location>
        <begin position="3173"/>
        <end position="3216"/>
    </location>
</feature>
<dbReference type="SUPFAM" id="SSF50370">
    <property type="entry name" value="Ricin B-like lectins"/>
    <property type="match status" value="1"/>
</dbReference>
<feature type="region of interest" description="Disordered" evidence="4">
    <location>
        <begin position="1953"/>
        <end position="1992"/>
    </location>
</feature>
<feature type="region of interest" description="Disordered" evidence="4">
    <location>
        <begin position="1181"/>
        <end position="1232"/>
    </location>
</feature>
<dbReference type="GO" id="GO:0007005">
    <property type="term" value="P:mitochondrion organization"/>
    <property type="evidence" value="ECO:0007669"/>
    <property type="project" value="TreeGrafter"/>
</dbReference>
<dbReference type="PANTHER" id="PTHR16166:SF141">
    <property type="entry name" value="INTERMEMBRANE LIPID TRANSFER PROTEIN VPS13D"/>
    <property type="match status" value="1"/>
</dbReference>
<accession>A0A182J5M2</accession>
<dbReference type="InterPro" id="IPR035992">
    <property type="entry name" value="Ricin_B-like_lectins"/>
</dbReference>
<organism evidence="5">
    <name type="scientific">Anopheles atroparvus</name>
    <name type="common">European mosquito</name>
    <dbReference type="NCBI Taxonomy" id="41427"/>
    <lineage>
        <taxon>Eukaryota</taxon>
        <taxon>Metazoa</taxon>
        <taxon>Ecdysozoa</taxon>
        <taxon>Arthropoda</taxon>
        <taxon>Hexapoda</taxon>
        <taxon>Insecta</taxon>
        <taxon>Pterygota</taxon>
        <taxon>Neoptera</taxon>
        <taxon>Endopterygota</taxon>
        <taxon>Diptera</taxon>
        <taxon>Nematocera</taxon>
        <taxon>Culicoidea</taxon>
        <taxon>Culicidae</taxon>
        <taxon>Anophelinae</taxon>
        <taxon>Anopheles</taxon>
    </lineage>
</organism>
<feature type="compositionally biased region" description="Polar residues" evidence="4">
    <location>
        <begin position="2478"/>
        <end position="2497"/>
    </location>
</feature>
<feature type="region of interest" description="Disordered" evidence="4">
    <location>
        <begin position="414"/>
        <end position="452"/>
    </location>
</feature>
<dbReference type="Pfam" id="PF25033">
    <property type="entry name" value="VPS13_M"/>
    <property type="match status" value="1"/>
</dbReference>
<dbReference type="Gene3D" id="1.10.8.10">
    <property type="entry name" value="DNA helicase RuvA subunit, C-terminal domain"/>
    <property type="match status" value="1"/>
</dbReference>
<proteinExistence type="inferred from homology"/>
<reference evidence="5" key="1">
    <citation type="submission" date="2022-08" db="UniProtKB">
        <authorList>
            <consortium name="EnsemblMetazoa"/>
        </authorList>
    </citation>
    <scope>IDENTIFICATION</scope>
    <source>
        <strain evidence="5">EBRO</strain>
    </source>
</reference>
<feature type="compositionally biased region" description="Gly residues" evidence="4">
    <location>
        <begin position="426"/>
        <end position="435"/>
    </location>
</feature>
<dbReference type="InterPro" id="IPR026847">
    <property type="entry name" value="VPS13"/>
</dbReference>
<feature type="compositionally biased region" description="Basic and acidic residues" evidence="4">
    <location>
        <begin position="4249"/>
        <end position="4258"/>
    </location>
</feature>
<comment type="similarity">
    <text evidence="1">Belongs to the VPS13 family.</text>
</comment>
<feature type="region of interest" description="Disordered" evidence="4">
    <location>
        <begin position="965"/>
        <end position="986"/>
    </location>
</feature>
<feature type="compositionally biased region" description="Low complexity" evidence="4">
    <location>
        <begin position="755"/>
        <end position="768"/>
    </location>
</feature>
<keyword evidence="2" id="KW-0813">Transport</keyword>
<dbReference type="InterPro" id="IPR056747">
    <property type="entry name" value="VPS13-like_M"/>
</dbReference>
<dbReference type="VEuPathDB" id="VectorBase:AATE011810"/>
<feature type="compositionally biased region" description="Low complexity" evidence="4">
    <location>
        <begin position="3185"/>
        <end position="3198"/>
    </location>
</feature>
<feature type="region of interest" description="Disordered" evidence="4">
    <location>
        <begin position="4861"/>
        <end position="4883"/>
    </location>
</feature>
<dbReference type="InterPro" id="IPR026854">
    <property type="entry name" value="VPS13_N"/>
</dbReference>
<protein>
    <submittedName>
        <fullName evidence="5">UBA domain-containing protein</fullName>
    </submittedName>
</protein>
<dbReference type="Pfam" id="PF12624">
    <property type="entry name" value="VPS13_N"/>
    <property type="match status" value="2"/>
</dbReference>
<dbReference type="GO" id="GO:0006869">
    <property type="term" value="P:lipid transport"/>
    <property type="evidence" value="ECO:0007669"/>
    <property type="project" value="UniProtKB-KW"/>
</dbReference>
<dbReference type="STRING" id="41427.A0A182J5M2"/>
<feature type="region of interest" description="Disordered" evidence="4">
    <location>
        <begin position="4248"/>
        <end position="4270"/>
    </location>
</feature>
<dbReference type="GO" id="GO:0045053">
    <property type="term" value="P:protein retention in Golgi apparatus"/>
    <property type="evidence" value="ECO:0007669"/>
    <property type="project" value="TreeGrafter"/>
</dbReference>
<feature type="region of interest" description="Disordered" evidence="4">
    <location>
        <begin position="4412"/>
        <end position="4445"/>
    </location>
</feature>
<dbReference type="PROSITE" id="PS50030">
    <property type="entry name" value="UBA"/>
    <property type="match status" value="1"/>
</dbReference>
<dbReference type="EnsemblMetazoa" id="AATE011810-RA">
    <property type="protein sequence ID" value="AATE011810-PA.1"/>
    <property type="gene ID" value="AATE011810"/>
</dbReference>
<feature type="compositionally biased region" description="Basic residues" evidence="4">
    <location>
        <begin position="4432"/>
        <end position="4445"/>
    </location>
</feature>
<dbReference type="InterPro" id="IPR015940">
    <property type="entry name" value="UBA"/>
</dbReference>
<feature type="region of interest" description="Disordered" evidence="4">
    <location>
        <begin position="577"/>
        <end position="614"/>
    </location>
</feature>
<dbReference type="InterPro" id="IPR009060">
    <property type="entry name" value="UBA-like_sf"/>
</dbReference>
<dbReference type="InterPro" id="IPR009543">
    <property type="entry name" value="VPS13_VAB"/>
</dbReference>
<dbReference type="GO" id="GO:0006623">
    <property type="term" value="P:protein targeting to vacuole"/>
    <property type="evidence" value="ECO:0007669"/>
    <property type="project" value="TreeGrafter"/>
</dbReference>
<evidence type="ECO:0000256" key="3">
    <source>
        <dbReference type="ARBA" id="ARBA00023055"/>
    </source>
</evidence>
<dbReference type="SMART" id="SM00165">
    <property type="entry name" value="UBA"/>
    <property type="match status" value="1"/>
</dbReference>
<dbReference type="Pfam" id="PF25036">
    <property type="entry name" value="VPS13_VAB"/>
    <property type="match status" value="2"/>
</dbReference>
<feature type="compositionally biased region" description="Low complexity" evidence="4">
    <location>
        <begin position="2445"/>
        <end position="2470"/>
    </location>
</feature>
<feature type="region of interest" description="Disordered" evidence="4">
    <location>
        <begin position="2434"/>
        <end position="2500"/>
    </location>
</feature>
<dbReference type="InterPro" id="IPR041969">
    <property type="entry name" value="VP13D_UBA"/>
</dbReference>
<dbReference type="CDD" id="cd23453">
    <property type="entry name" value="beta-trefoil_Ricin_VPS13D"/>
    <property type="match status" value="1"/>
</dbReference>
<feature type="region of interest" description="Disordered" evidence="4">
    <location>
        <begin position="1068"/>
        <end position="1097"/>
    </location>
</feature>
<feature type="region of interest" description="Disordered" evidence="4">
    <location>
        <begin position="1620"/>
        <end position="1671"/>
    </location>
</feature>
<feature type="compositionally biased region" description="Polar residues" evidence="4">
    <location>
        <begin position="577"/>
        <end position="591"/>
    </location>
</feature>
<sequence>MLRELIAWVLNNYLGKYVENLNTAQLTIALLSGQVELENLPLRKDALRHFGLPLQILSGSIGKVKLTVPVRAFRTASWCLYIDNVSVTCGPIDLEQDWNAEVEQQTELDLKVASLDRLEAKWRAQRETPVTEGSYYASSYSGWLNYGTSLMTNIIENLQLTVNGIHIRYEDGLTIPHQRFGCGIKIDSLSAQSCDASWVPGRTANWNAQHVTFKLVELTNFSVYWDPRAEGEMVYMISPISVRAQLRRDRSETPLRTRSRPRLIQYNQMMQCVRGLDDIARYRRFKLQRPAGTVSESVRDWWRYAVRCHGLCRHLGADPFAIARENLQYIRVYTRIVINPNEVLSSANKQFKDRIERERTFDELRLLREVCMAQVPSLEKTSPIAAAQSTANQNAGKTMLVHFFPQWWYSSSNNNNAVTTPPGPPGGSEDGGSSGGPQTPSQDEPLALEGGWGQEGDLSPVGISFEDEILDALAGSVESNSLLKRDAVFGKFNFILKRGTLDFCSAIEMAPKLQFLFQDLKMDVESRPRSGSHYVGLSLGSILIKDRLTVNSQFPDLVKPQQKQDEAVLLQQQLNPKSPFTSSTTAGSSTPLASGGGRSSGRLSASSLHSTGDPNASVEPIFQLQYERKPLSYDTDYRLMVKSESLDIVYNMDAVRWLVEFLAKPHQQYDARRRLEDMKNKTKQELMKNWNYIIEGHLSERKTWTLEFDISAPQIIFVDNFSDRTNSTIIVVDFGRLQLTNGDRRELGTGGPQNVATAGGVTASTGGARDASPEAQTENDEDDAFMTPCSTPPGSEASTTNSPTLVSAFSEVPDPNGAATVMPGMATAPALGDALDEHQLYQRLYDRYHLQLTDLQVLVCHAKERWAAASVKGTSNLHVLDRFSIVLQVERRVVYTSDPQYPSLTLSGTLPKLNAHINEYKVSSILTLANKLTKASGGFPHAAPPPMPPTPRTDELDASVVTKSATGATEPTAEEDEDGSRASPTSASTNIVVFQFTIDQMSLEVQSRGRSVAELQVSGVKAGYSQRPEDISLTLSVHGLLLVDAMQSFGQDFELLIASHRHVGMDSLSGSLRQSEPCSPCSPASPPDPHSEFRRPTSPLTISKALSNLQRATSPTWNAATLGDLDALITVEIVFVMAERAEDKLQVANIQFNNLDIIANQETIVELLGFVKRVIPAPAPAPPEQSVMYNGGGLGGLEVEGSEEPKESDPPHPSASSGATPRRPSDASSADTPAPVRLEITFDFHRLNVLVLRALVRDNYLVGRKVGTFTMSEAKIHATLGSDITVEGSLGGLQVLDLTPEGVNHQRILSVGKDPLTDSSVPAPGTHARMDGADSAGPDLMTALAQEVYGGGLMGAKRLIDEELVGLHEERQALSFCVSKDLHACIDIRVKMASVWFIHCARFMQELSWCATEFKHYLKNLARSIREKATDMALGLVQSRPDPSGSRPESIYASPRRVRRQRTVSLSRAQDVLLNSDYTLKVDITLETPVLILPRSSSSPQVLVAHLGRITVSNTSTSDDTKDPPERIVINRASPPGGARREEDEPGTLFTTSPTWNAATLGDLDALITVEIVFVMAERAEDKLQVANIQFNNLDIIANQETIVELLGFVKRVIPAPAPAPPEQSVMYNGGGLGGLEVEGSEEPKESDPPHPSASSGATPRRPSDASSADTPAPVRLEITFDFHRLNVLVLRALVRDNYLVGRKVGTFTMSEAKIHATLGSDITVEGSLGGLQVLDLTPEGVNHQRILSVGKDPLTDSSVPAPGTHARMDGADSAGPDLMTALAQEVYGGGLMGAKRLIDEELVGLHEERQALSFCVSKDLHACIDIRVKMASVWFIHCARFMQELSWCATEFKHYLKNLARSIREKATDMALGLVQSRPDPSGSRPESIYASPRRVRRQRTVSLSRAQDVLLNSDYTLKVDITLETPVLILPRSSSSPQVLVAHLGRITVSNTSTSDDTKDPPERIVINRANPPGGAQREEDEPGTLFSGADRTSVDCNLSDLDGIYEQTEADTDGGFYNNSSSRIRFAKEDSTEFIDSIAGDGAGEGGRTPVDGGVNLDLYKIDFRNINLYSLDTTNRKGFRFTGLPRAEELYSCKENAIPIIHDTIFSLEICREHGSGEVDDADGFRIVGCVVKPLRLSLKRQQYEQLLETIDNLFKIPRDLVRPPSEVPTTLEKVSEIAEESLTFRAFPLASKARQGLFYQSSLEMDPRAAAGSAISVRVHFELPAFIIQLNGNRNEALVQISFRDFCVDFDKHNQYETHVKISLRSLLMEDLLQSDTAKTRYMVVTSAERDAEEERLNASTFASHSCPNPVGLLLANYECLPNSLPTNLEDKTGFSFLAANRSSLCPDTPPPSPSVSRQQQSRLNPEENLVIYSSVLVDPACPTFTTQFGSLQQSSLIDFNSLDLIVSVESWFVLLDFFGLLSDSDSDPVVGSGGGGGSSRSSSAARAAGTAATGATDTTDGVGSRNRHGVDTQATSRSTPPFLTQGANTDTVHGGQSKLEISVRSLSLVLAKPTCEIAKANVSNAQLTISKRGQAKQVEGSLGSITLSDLTPYGALYREKFMTTGSEALNFVYVRDAPKGRTVRGLQKDAQLTIAMSSVRYIHTKRFIAEIQLFFKEFSQLQTPMMRKIKPSDVRAYHNQRPTQLGLSINAGAPIILLPMSYNSEQVIVADLGEFTLTNEFRLSAADREVLDVMHVNLFHTDIFAARMEPKPDDRFVAVPVMSSSSLGETPDLALGIDMKGYRLVKKGRSLLKEKCHLKLEVERNLDSLTSHFVPDIRVHGTLSKLDALLDLQQYRLIRGFLSHNLGESIDELYLRAFSIPNSTLSLNNVDAADPLEEVWKNLSIHLELLDVSVRLVQTIEDDGRRGSTESHTKPLACVNFIKSKLLVDCFSDGAQDIDLVSQEIQLIDTRFLPSECSADAGARAAPHSSAPWRQSSTKSTEVLNVFPHILQPIRGEPGTELVQAEIHSRRRQDLTKFTILLNNMRLMAILDWLENARDFILQQEDPPPTVQQTLGVDAATEEGWTAGESTGLKSRPVDVAAVQRVPTPNEDSRMELKLNITDSELVFVEKTDQRDTNAVILKSTTVVSYRPFETNKTLSINLNNLEVFSCVLGAEERTALSIIDPVTINMDVKKGVLEIQMQKQLCIRLSYHDVRMFRQMLESLPEQTKNARDHKQLQDQQQQQAHPQLSLTEGGVSRRDSTSGMQTGNSKAVDKLVHLGFRRDDCLLALERCSHQLDEAALWLTQNKEPHRHDADGAGRTLLHSTSVGSNGKAEGGAGSGGALNIVAFELKSPCISICVIDDCRDADVPLVELSLSKLDLRQELGHLHAGDHAKAGITTTTLGHDPDVVDALAATFSGYNGGRMAGVFAVDYYNRVLSGWEPMIESWKLEAKWGYSLAIESDAAEPGDRLNMRVESNDTLRLNVTSTLIELFAMVKDNWMQDYYVESDGSKGGGGTSKHYPANYRQRAPFIPFAIKNDTGVRLWYTTLISSEIISSRGKALGALPNVPPESSWTLVEPGGVATFSYGTRNKARHRDSHKVNLHQIAVRVDGWQEVGPISVDRVGTYFRHARPDLSSTLDYSQTPRARIVFGVTMEGSAQKLITVRSALKLINKLDLPVLVKMEHLFGHLNIRNWPETKTAILHSNELLNVPLTHVHAILYFRPLLSSAPGNVVNALEDAISSLTPSASPVPGGSSSSDGWTLLQRFDIPKTAAHNGFQFTDRGVQWSEAIEPGELYQELRSCRGPRDKTCKMLLAIRKEPYPTKDVIHLPGHVITIFPPMRIHNLLPCDLLYKLPSGSQGRISSSETARITEVDIEQPITLSLTLDSYPNAGQITIPAGTYGSTTLDVRLFDMGTRMLKLSATIVVVRGRGVQISIGAPYWLVNRTGLPLVFRQDDLDSECAGQFSENEQARMITPFMFAFSDPGCSGCLTMRLGRRFGANLNWCQPFKLEQGTQHRQLLGASEKFIIGIEVRRARGKYGQTSIVTFSPRYQLYNRSSYTLQVLQKCLVSSTTVYDPAAKSAYIEAVPGCHIPFHWPRLEKQHELCVRLPEVPECLWSGGIPIAGTGLSLYINIRNMNGVMHFLRLETILHGATYFMIFSNAQALPPPIRLDNYSHVPITFHQADGNTSRGMFKTVVRPQCSIAYVLDEPTGSPYLQLEAPGGDYSNCRLDGFEPFRLMYENFIYIAFSQTFETVPTFGDWADGGGRFEVQSQQLVLGVIDGRVLLVRKQTGDRSQLWRMNNEKQLEHEGTSPPSEPGKKQPRYVLDLEKPPQPMQFIGLVVRPANRQRRSTQTWRFTEDGRLMCEHSNMCVQARGGFFGLRAGSEAVLGMCVSDTKVLTQCGVPFEQAIERQKLRPGSGCLSVSYRMDGPIKSIQIRDVKAGGRGELTLDSSWKHVSHIFTSGGPRRESFDQPSLSPSALGGRRNHRPRAVAPRGKKQVHEYHVQLKLRKGIGLSLISNQPCEELAYVTLENIHMEYIRTPAVNSLDFSVGDMQIDNQLFETSCPTLLYTIAGGGTTTAGTLPAQRGSSGDATSPSSLSLNVKQLPSPNTNAVIFEHFILSIRPVAVYLEERLFLRMVKFFGFAKPTVDPTTLPDETDYEAQKIIYTVLDSNVKRYYFGDLRIIPAQIRLSFVTASKLTPEFAEIKRNLGFTFVKFEDAVINFEQFAHKYHFETMDAYLSAIRAHYKQELKWQAASILGSVDFLGNPLGFANDLSEGFSGLLLEGSISSLVKNVTHGISNSTAKLTETISDGLGKVVFDDEHVETRQRILDVSGGSGGGTTGDHLVAGFRGFTFGLLGGVTSIVKHTYQGTANDGLSGFITGLGKGLVGTVTKPVIGVLDLASETANAVREQSKGSNRILPERKRPPRTVTGAPGGLLPPYSYLQSTGQQYLFLINKRNFGEQFMAYEPCLLDTRDSKMRLLVSAENVWGFSKNDETTMIVFNYPMSEIISCQPLIVAPPSTERGPAAGRKPLTYIEFCLSLPSKSSLTPSAPEMVKRPRVRCQNEEMAKKICYHVNFAKCIYDEREQTLNINTVID</sequence>
<evidence type="ECO:0000256" key="2">
    <source>
        <dbReference type="ARBA" id="ARBA00022448"/>
    </source>
</evidence>
<evidence type="ECO:0000256" key="1">
    <source>
        <dbReference type="ARBA" id="ARBA00006545"/>
    </source>
</evidence>
<evidence type="ECO:0000313" key="5">
    <source>
        <dbReference type="EnsemblMetazoa" id="AATE011810-PA.1"/>
    </source>
</evidence>
<keyword evidence="3" id="KW-0445">Lipid transport</keyword>
<name>A0A182J5M2_ANOAO</name>
<dbReference type="CDD" id="cd14306">
    <property type="entry name" value="UBA_VP13D"/>
    <property type="match status" value="1"/>
</dbReference>
<evidence type="ECO:0000256" key="4">
    <source>
        <dbReference type="SAM" id="MobiDB-lite"/>
    </source>
</evidence>
<dbReference type="PANTHER" id="PTHR16166">
    <property type="entry name" value="VACUOLAR PROTEIN SORTING-ASSOCIATED PROTEIN VPS13"/>
    <property type="match status" value="1"/>
</dbReference>
<feature type="region of interest" description="Disordered" evidence="4">
    <location>
        <begin position="743"/>
        <end position="802"/>
    </location>
</feature>
<feature type="region of interest" description="Disordered" evidence="4">
    <location>
        <begin position="1514"/>
        <end position="1551"/>
    </location>
</feature>